<dbReference type="PANTHER" id="PTHR43056:SF10">
    <property type="entry name" value="COCE_NOND FAMILY, PUTATIVE (AFU_ORTHOLOGUE AFUA_7G00600)-RELATED"/>
    <property type="match status" value="1"/>
</dbReference>
<dbReference type="SUPFAM" id="SSF53474">
    <property type="entry name" value="alpha/beta-Hydrolases"/>
    <property type="match status" value="1"/>
</dbReference>
<dbReference type="InterPro" id="IPR029058">
    <property type="entry name" value="AB_hydrolase_fold"/>
</dbReference>
<dbReference type="SMART" id="SM00939">
    <property type="entry name" value="PepX_C"/>
    <property type="match status" value="1"/>
</dbReference>
<evidence type="ECO:0000313" key="4">
    <source>
        <dbReference type="Proteomes" id="UP000029844"/>
    </source>
</evidence>
<sequence length="566" mass="63646">MKHCKIKIEKDVPAKMRDGVTLYADVYRPDEDGEFPVLLTRLPYSKIFGLHFLRPDVLAENGYIVVVQDVRGRYASEGEFIPYINEANDGYDTVEWAAKLPQANGKVGMFGLSYYGYTQLLAAMAEPPSLKVIVPTMSQNNMTDVFNDHDGTLELGAWASWSIESILPDLITRHITDPKEREAAFEQLANNIDNLEEWYKYKPINAWPPIKNTGAMPYFTEILDYPLDHPHWKNTSVKDNYDKVKTPGLHIGGWYDCFLDKTIANFLGGHRQGLGDKLVIGPWTHGNFISMIGDRDFGTAANAWGEANMHTRHIEWFNHWLKGEPLPHTAPIQIFTMGINKWQGAKNWPLENTNFTPLYFHSNGNANTRNGDGTADFKRPKATEPTDNFAYAPENPVPSHGGGTLHKAIQADGPRDQRELELREDILCYTSEPLTENIEVTGPVEVVLWAKTDAINTDFTAKLIDVLPDGTAFNLTEGIIRASKQHGDQVQKNVHKYTINLWSTSNVFLKGHAIRVEISSSNFPRFDANPNTGASFIDTTESVIANQTILHDEAHPSHILLPIIHD</sequence>
<dbReference type="Pfam" id="PF08530">
    <property type="entry name" value="PepX_C"/>
    <property type="match status" value="1"/>
</dbReference>
<accession>A0A099WE63</accession>
<evidence type="ECO:0000256" key="1">
    <source>
        <dbReference type="ARBA" id="ARBA00022801"/>
    </source>
</evidence>
<dbReference type="Gene3D" id="3.40.50.1820">
    <property type="entry name" value="alpha/beta hydrolase"/>
    <property type="match status" value="1"/>
</dbReference>
<dbReference type="InterPro" id="IPR005674">
    <property type="entry name" value="CocE/Ser_esterase"/>
</dbReference>
<gene>
    <name evidence="3" type="ORF">EP57_05635</name>
</gene>
<dbReference type="InterPro" id="IPR050585">
    <property type="entry name" value="Xaa-Pro_dipeptidyl-ppase/CocE"/>
</dbReference>
<dbReference type="Gene3D" id="2.60.120.260">
    <property type="entry name" value="Galactose-binding domain-like"/>
    <property type="match status" value="1"/>
</dbReference>
<dbReference type="InterPro" id="IPR008979">
    <property type="entry name" value="Galactose-bd-like_sf"/>
</dbReference>
<proteinExistence type="predicted"/>
<evidence type="ECO:0000313" key="3">
    <source>
        <dbReference type="EMBL" id="KGL42936.1"/>
    </source>
</evidence>
<keyword evidence="3" id="KW-0808">Transferase</keyword>
<dbReference type="NCBIfam" id="TIGR00976">
    <property type="entry name" value="CocE_NonD"/>
    <property type="match status" value="1"/>
</dbReference>
<organism evidence="3 4">
    <name type="scientific">Listeria booriae</name>
    <dbReference type="NCBI Taxonomy" id="1552123"/>
    <lineage>
        <taxon>Bacteria</taxon>
        <taxon>Bacillati</taxon>
        <taxon>Bacillota</taxon>
        <taxon>Bacilli</taxon>
        <taxon>Bacillales</taxon>
        <taxon>Listeriaceae</taxon>
        <taxon>Listeria</taxon>
    </lineage>
</organism>
<dbReference type="GO" id="GO:0008239">
    <property type="term" value="F:dipeptidyl-peptidase activity"/>
    <property type="evidence" value="ECO:0007669"/>
    <property type="project" value="InterPro"/>
</dbReference>
<dbReference type="Proteomes" id="UP000029844">
    <property type="component" value="Unassembled WGS sequence"/>
</dbReference>
<dbReference type="AlphaFoldDB" id="A0A099WE63"/>
<dbReference type="EMBL" id="JNFA01000011">
    <property type="protein sequence ID" value="KGL42936.1"/>
    <property type="molecule type" value="Genomic_DNA"/>
</dbReference>
<keyword evidence="1" id="KW-0378">Hydrolase</keyword>
<dbReference type="STRING" id="1552123.EP57_05635"/>
<name>A0A099WE63_9LIST</name>
<comment type="caution">
    <text evidence="3">The sequence shown here is derived from an EMBL/GenBank/DDBJ whole genome shotgun (WGS) entry which is preliminary data.</text>
</comment>
<dbReference type="GO" id="GO:0016740">
    <property type="term" value="F:transferase activity"/>
    <property type="evidence" value="ECO:0007669"/>
    <property type="project" value="UniProtKB-KW"/>
</dbReference>
<evidence type="ECO:0000259" key="2">
    <source>
        <dbReference type="SMART" id="SM00939"/>
    </source>
</evidence>
<dbReference type="PANTHER" id="PTHR43056">
    <property type="entry name" value="PEPTIDASE S9 PROLYL OLIGOPEPTIDASE"/>
    <property type="match status" value="1"/>
</dbReference>
<dbReference type="Gene3D" id="1.10.3020.10">
    <property type="entry name" value="alpha-amino acid ester hydrolase ( Helical cap domain)"/>
    <property type="match status" value="1"/>
</dbReference>
<reference evidence="3 4" key="1">
    <citation type="submission" date="2014-05" db="EMBL/GenBank/DDBJ databases">
        <title>Novel Listeriaceae from food processing environments.</title>
        <authorList>
            <person name="den Bakker H.C."/>
        </authorList>
    </citation>
    <scope>NUCLEOTIDE SEQUENCE [LARGE SCALE GENOMIC DNA]</scope>
    <source>
        <strain evidence="3 4">FSL A5-0281</strain>
    </source>
</reference>
<dbReference type="eggNOG" id="COG2936">
    <property type="taxonomic scope" value="Bacteria"/>
</dbReference>
<dbReference type="SUPFAM" id="SSF49785">
    <property type="entry name" value="Galactose-binding domain-like"/>
    <property type="match status" value="1"/>
</dbReference>
<dbReference type="GeneID" id="58716869"/>
<dbReference type="InterPro" id="IPR013736">
    <property type="entry name" value="Xaa-Pro_dipept_C"/>
</dbReference>
<keyword evidence="4" id="KW-1185">Reference proteome</keyword>
<dbReference type="Pfam" id="PF02129">
    <property type="entry name" value="Peptidase_S15"/>
    <property type="match status" value="1"/>
</dbReference>
<dbReference type="OrthoDB" id="319764at2"/>
<feature type="domain" description="Xaa-Pro dipeptidyl-peptidase C-terminal" evidence="2">
    <location>
        <begin position="314"/>
        <end position="560"/>
    </location>
</feature>
<protein>
    <submittedName>
        <fullName evidence="3">CoA-transferase</fullName>
    </submittedName>
</protein>
<dbReference type="RefSeq" id="WP_036084884.1">
    <property type="nucleotide sequence ID" value="NZ_CBCSHQ010000001.1"/>
</dbReference>
<dbReference type="InterPro" id="IPR000383">
    <property type="entry name" value="Xaa-Pro-like_dom"/>
</dbReference>